<evidence type="ECO:0000313" key="2">
    <source>
        <dbReference type="EMBL" id="MCL6682461.1"/>
    </source>
</evidence>
<dbReference type="EMBL" id="JAMGBD010000001">
    <property type="protein sequence ID" value="MCL6682461.1"/>
    <property type="molecule type" value="Genomic_DNA"/>
</dbReference>
<dbReference type="PANTHER" id="PTHR33121:SF70">
    <property type="entry name" value="SIGNALING PROTEIN YKOW"/>
    <property type="match status" value="1"/>
</dbReference>
<organism evidence="2 3">
    <name type="scientific">Sphingomonas alba</name>
    <dbReference type="NCBI Taxonomy" id="2908208"/>
    <lineage>
        <taxon>Bacteria</taxon>
        <taxon>Pseudomonadati</taxon>
        <taxon>Pseudomonadota</taxon>
        <taxon>Alphaproteobacteria</taxon>
        <taxon>Sphingomonadales</taxon>
        <taxon>Sphingomonadaceae</taxon>
        <taxon>Sphingomonas</taxon>
    </lineage>
</organism>
<dbReference type="Pfam" id="PF00563">
    <property type="entry name" value="EAL"/>
    <property type="match status" value="1"/>
</dbReference>
<dbReference type="SMART" id="SM00052">
    <property type="entry name" value="EAL"/>
    <property type="match status" value="1"/>
</dbReference>
<dbReference type="PROSITE" id="PS50883">
    <property type="entry name" value="EAL"/>
    <property type="match status" value="1"/>
</dbReference>
<dbReference type="CDD" id="cd01948">
    <property type="entry name" value="EAL"/>
    <property type="match status" value="1"/>
</dbReference>
<dbReference type="PANTHER" id="PTHR33121">
    <property type="entry name" value="CYCLIC DI-GMP PHOSPHODIESTERASE PDEF"/>
    <property type="match status" value="1"/>
</dbReference>
<dbReference type="Gene3D" id="3.20.20.450">
    <property type="entry name" value="EAL domain"/>
    <property type="match status" value="1"/>
</dbReference>
<accession>A0ABT0RIK7</accession>
<name>A0ABT0RIK7_9SPHN</name>
<dbReference type="SUPFAM" id="SSF141868">
    <property type="entry name" value="EAL domain-like"/>
    <property type="match status" value="1"/>
</dbReference>
<dbReference type="RefSeq" id="WP_249846430.1">
    <property type="nucleotide sequence ID" value="NZ_JAMGBD010000001.1"/>
</dbReference>
<protein>
    <submittedName>
        <fullName evidence="2">EAL domain-containing protein</fullName>
    </submittedName>
</protein>
<evidence type="ECO:0000259" key="1">
    <source>
        <dbReference type="PROSITE" id="PS50883"/>
    </source>
</evidence>
<sequence>MSKQRATNKQRASDRLQKLVVRRRDPVLEDAIEQDRIAIHFQPQIEPATGRIVAVEALARWDGEPSASELFQRARRGGLKERLSRFAQRKALRMAGAWPAPLSDLRISINLLAEDLGRDGYDQWLLEEIALAGLAPDRVTVEITEDSLLADGRLIAERLGRLREAGIQIAVDDFGTGYANLAYLTSLPLDTLKIDRGLITDLAEEKRGRIVVRAMIDMARQLDLKVVVEGVETPEQLALIADWGCDLYQGFLGSGALAEQDLAELIQAAAA</sequence>
<dbReference type="Proteomes" id="UP001165363">
    <property type="component" value="Unassembled WGS sequence"/>
</dbReference>
<reference evidence="2" key="1">
    <citation type="submission" date="2022-05" db="EMBL/GenBank/DDBJ databases">
        <authorList>
            <person name="Jo J.-H."/>
            <person name="Im W.-T."/>
        </authorList>
    </citation>
    <scope>NUCLEOTIDE SEQUENCE</scope>
    <source>
        <strain evidence="2">SE158</strain>
    </source>
</reference>
<comment type="caution">
    <text evidence="2">The sequence shown here is derived from an EMBL/GenBank/DDBJ whole genome shotgun (WGS) entry which is preliminary data.</text>
</comment>
<feature type="domain" description="EAL" evidence="1">
    <location>
        <begin position="21"/>
        <end position="270"/>
    </location>
</feature>
<keyword evidence="3" id="KW-1185">Reference proteome</keyword>
<dbReference type="InterPro" id="IPR001633">
    <property type="entry name" value="EAL_dom"/>
</dbReference>
<dbReference type="InterPro" id="IPR035919">
    <property type="entry name" value="EAL_sf"/>
</dbReference>
<proteinExistence type="predicted"/>
<dbReference type="InterPro" id="IPR050706">
    <property type="entry name" value="Cyclic-di-GMP_PDE-like"/>
</dbReference>
<gene>
    <name evidence="2" type="ORF">LZ536_00890</name>
</gene>
<evidence type="ECO:0000313" key="3">
    <source>
        <dbReference type="Proteomes" id="UP001165363"/>
    </source>
</evidence>